<evidence type="ECO:0000313" key="6">
    <source>
        <dbReference type="EMBL" id="THH38950.1"/>
    </source>
</evidence>
<dbReference type="SMART" id="SM00646">
    <property type="entry name" value="Ami_3"/>
    <property type="match status" value="1"/>
</dbReference>
<dbReference type="Gene3D" id="2.60.40.3500">
    <property type="match status" value="1"/>
</dbReference>
<proteinExistence type="predicted"/>
<organism evidence="6 7">
    <name type="scientific">Aliishimia ponticola</name>
    <dbReference type="NCBI Taxonomy" id="2499833"/>
    <lineage>
        <taxon>Bacteria</taxon>
        <taxon>Pseudomonadati</taxon>
        <taxon>Pseudomonadota</taxon>
        <taxon>Alphaproteobacteria</taxon>
        <taxon>Rhodobacterales</taxon>
        <taxon>Paracoccaceae</taxon>
        <taxon>Aliishimia</taxon>
    </lineage>
</organism>
<gene>
    <name evidence="6" type="ORF">E4Z66_05175</name>
</gene>
<feature type="chain" id="PRO_5020979869" description="N-acetylmuramoyl-L-alanine amidase" evidence="4">
    <location>
        <begin position="23"/>
        <end position="403"/>
    </location>
</feature>
<comment type="catalytic activity">
    <reaction evidence="1">
        <text>Hydrolyzes the link between N-acetylmuramoyl residues and L-amino acid residues in certain cell-wall glycopeptides.</text>
        <dbReference type="EC" id="3.5.1.28"/>
    </reaction>
</comment>
<dbReference type="SUPFAM" id="SSF53187">
    <property type="entry name" value="Zn-dependent exopeptidases"/>
    <property type="match status" value="1"/>
</dbReference>
<dbReference type="EMBL" id="SRKY01000001">
    <property type="protein sequence ID" value="THH38950.1"/>
    <property type="molecule type" value="Genomic_DNA"/>
</dbReference>
<dbReference type="GO" id="GO:0008745">
    <property type="term" value="F:N-acetylmuramoyl-L-alanine amidase activity"/>
    <property type="evidence" value="ECO:0007669"/>
    <property type="project" value="UniProtKB-EC"/>
</dbReference>
<evidence type="ECO:0000256" key="4">
    <source>
        <dbReference type="SAM" id="SignalP"/>
    </source>
</evidence>
<dbReference type="Gene3D" id="3.40.630.40">
    <property type="entry name" value="Zn-dependent exopeptidases"/>
    <property type="match status" value="1"/>
</dbReference>
<dbReference type="InterPro" id="IPR002508">
    <property type="entry name" value="MurNAc-LAA_cat"/>
</dbReference>
<keyword evidence="7" id="KW-1185">Reference proteome</keyword>
<evidence type="ECO:0000259" key="5">
    <source>
        <dbReference type="SMART" id="SM00646"/>
    </source>
</evidence>
<evidence type="ECO:0000256" key="3">
    <source>
        <dbReference type="ARBA" id="ARBA00022801"/>
    </source>
</evidence>
<comment type="caution">
    <text evidence="6">The sequence shown here is derived from an EMBL/GenBank/DDBJ whole genome shotgun (WGS) entry which is preliminary data.</text>
</comment>
<protein>
    <recommendedName>
        <fullName evidence="2">N-acetylmuramoyl-L-alanine amidase</fullName>
        <ecNumber evidence="2">3.5.1.28</ecNumber>
    </recommendedName>
</protein>
<dbReference type="GO" id="GO:0030288">
    <property type="term" value="C:outer membrane-bounded periplasmic space"/>
    <property type="evidence" value="ECO:0007669"/>
    <property type="project" value="TreeGrafter"/>
</dbReference>
<dbReference type="Pfam" id="PF11741">
    <property type="entry name" value="AMIN"/>
    <property type="match status" value="1"/>
</dbReference>
<dbReference type="EC" id="3.5.1.28" evidence="2"/>
<feature type="domain" description="MurNAc-LAA" evidence="5">
    <location>
        <begin position="233"/>
        <end position="388"/>
    </location>
</feature>
<keyword evidence="4" id="KW-0732">Signal</keyword>
<sequence length="403" mass="42671">MSRFIYTLIFWAVWSVAAAAQALTGLARVDPAGSSLTDGWFGRTELVLALSQGVPFRVFTLEGPPRLVVDFSEADFSALSADTLLPEQGSVSGLRFGVFRPGWSRLVADLSAPMLPSDVQMEIDEDSGAARFSLALHPATVEEFAAASGAPARVDWGPVAQTPFVAPTVPDRFTVVIDPGHGGIDPGAERSGLVEKVLALDVALRVNAALRREGIQVVMTRDRDVFVSLEQRTAIAHQAGASVFMSIHADALSDGGANGATVYTLSEKASDAASAQLAARHNRSDILAGLDLTGADDEVTSVLLDLARQETDPRSAALAEEVIAGIGQSGAPLNGKPWRKAGFSVLKSADIPSVLVEIGFLSSARDRRNIADPAWRAQMAQTLADAVLQWRDADAARAELVRH</sequence>
<dbReference type="AlphaFoldDB" id="A0A4S4NRU5"/>
<dbReference type="OrthoDB" id="9806267at2"/>
<feature type="signal peptide" evidence="4">
    <location>
        <begin position="1"/>
        <end position="22"/>
    </location>
</feature>
<dbReference type="CDD" id="cd02696">
    <property type="entry name" value="MurNAc-LAA"/>
    <property type="match status" value="1"/>
</dbReference>
<evidence type="ECO:0000256" key="1">
    <source>
        <dbReference type="ARBA" id="ARBA00001561"/>
    </source>
</evidence>
<dbReference type="Pfam" id="PF01520">
    <property type="entry name" value="Amidase_3"/>
    <property type="match status" value="1"/>
</dbReference>
<dbReference type="InterPro" id="IPR021731">
    <property type="entry name" value="AMIN_dom"/>
</dbReference>
<reference evidence="6 7" key="1">
    <citation type="submission" date="2019-04" db="EMBL/GenBank/DDBJ databases">
        <title>Shimia ponticola sp. nov., isolated from seawater.</title>
        <authorList>
            <person name="Kim Y.-O."/>
            <person name="Yoon J.-H."/>
        </authorList>
    </citation>
    <scope>NUCLEOTIDE SEQUENCE [LARGE SCALE GENOMIC DNA]</scope>
    <source>
        <strain evidence="6 7">MYP11</strain>
    </source>
</reference>
<dbReference type="Proteomes" id="UP000306602">
    <property type="component" value="Unassembled WGS sequence"/>
</dbReference>
<evidence type="ECO:0000313" key="7">
    <source>
        <dbReference type="Proteomes" id="UP000306602"/>
    </source>
</evidence>
<evidence type="ECO:0000256" key="2">
    <source>
        <dbReference type="ARBA" id="ARBA00011901"/>
    </source>
</evidence>
<dbReference type="PANTHER" id="PTHR30404:SF0">
    <property type="entry name" value="N-ACETYLMURAMOYL-L-ALANINE AMIDASE AMIC"/>
    <property type="match status" value="1"/>
</dbReference>
<dbReference type="PANTHER" id="PTHR30404">
    <property type="entry name" value="N-ACETYLMURAMOYL-L-ALANINE AMIDASE"/>
    <property type="match status" value="1"/>
</dbReference>
<accession>A0A4S4NRU5</accession>
<dbReference type="RefSeq" id="WP_136461869.1">
    <property type="nucleotide sequence ID" value="NZ_SRKY01000001.1"/>
</dbReference>
<name>A0A4S4NRU5_9RHOB</name>
<dbReference type="GO" id="GO:0009253">
    <property type="term" value="P:peptidoglycan catabolic process"/>
    <property type="evidence" value="ECO:0007669"/>
    <property type="project" value="InterPro"/>
</dbReference>
<keyword evidence="3" id="KW-0378">Hydrolase</keyword>
<dbReference type="InterPro" id="IPR050695">
    <property type="entry name" value="N-acetylmuramoyl_amidase_3"/>
</dbReference>